<dbReference type="Pfam" id="PF11746">
    <property type="entry name" value="DUF3303"/>
    <property type="match status" value="1"/>
</dbReference>
<proteinExistence type="predicted"/>
<dbReference type="InterPro" id="IPR021734">
    <property type="entry name" value="DUF3303"/>
</dbReference>
<evidence type="ECO:0008006" key="2">
    <source>
        <dbReference type="Google" id="ProtNLM"/>
    </source>
</evidence>
<gene>
    <name evidence="1" type="ORF">METZ01_LOCUS341880</name>
</gene>
<organism evidence="1">
    <name type="scientific">marine metagenome</name>
    <dbReference type="NCBI Taxonomy" id="408172"/>
    <lineage>
        <taxon>unclassified sequences</taxon>
        <taxon>metagenomes</taxon>
        <taxon>ecological metagenomes</taxon>
    </lineage>
</organism>
<dbReference type="AlphaFoldDB" id="A0A382QU82"/>
<accession>A0A382QU82</accession>
<sequence>MKFLVTWSLPDGDRRHETLKGFSESDPADDQALMGDSLSMIGRWHDLVGCTGAAVVESDDAAAVASYFLNWNHVCDLDVTPVLDDEETRAVGRSRG</sequence>
<dbReference type="EMBL" id="UINC01116942">
    <property type="protein sequence ID" value="SVC89026.1"/>
    <property type="molecule type" value="Genomic_DNA"/>
</dbReference>
<evidence type="ECO:0000313" key="1">
    <source>
        <dbReference type="EMBL" id="SVC89026.1"/>
    </source>
</evidence>
<protein>
    <recommendedName>
        <fullName evidence="2">DUF3303 domain-containing protein</fullName>
    </recommendedName>
</protein>
<name>A0A382QU82_9ZZZZ</name>
<reference evidence="1" key="1">
    <citation type="submission" date="2018-05" db="EMBL/GenBank/DDBJ databases">
        <authorList>
            <person name="Lanie J.A."/>
            <person name="Ng W.-L."/>
            <person name="Kazmierczak K.M."/>
            <person name="Andrzejewski T.M."/>
            <person name="Davidsen T.M."/>
            <person name="Wayne K.J."/>
            <person name="Tettelin H."/>
            <person name="Glass J.I."/>
            <person name="Rusch D."/>
            <person name="Podicherti R."/>
            <person name="Tsui H.-C.T."/>
            <person name="Winkler M.E."/>
        </authorList>
    </citation>
    <scope>NUCLEOTIDE SEQUENCE</scope>
</reference>